<reference evidence="8 9" key="1">
    <citation type="journal article" date="2018" name="IMA Fungus">
        <title>IMA Genome-F 9: Draft genome sequence of Annulohypoxylon stygium, Aspergillus mulundensis, Berkeleyomyces basicola (syn. Thielaviopsis basicola), Ceratocystis smalleyi, two Cercospora beticola strains, Coleophoma cylindrospora, Fusarium fracticaudum, Phialophora cf. hyalina, and Morchella septimelata.</title>
        <authorList>
            <person name="Wingfield B.D."/>
            <person name="Bills G.F."/>
            <person name="Dong Y."/>
            <person name="Huang W."/>
            <person name="Nel W.J."/>
            <person name="Swalarsk-Parry B.S."/>
            <person name="Vaghefi N."/>
            <person name="Wilken P.M."/>
            <person name="An Z."/>
            <person name="de Beer Z.W."/>
            <person name="De Vos L."/>
            <person name="Chen L."/>
            <person name="Duong T.A."/>
            <person name="Gao Y."/>
            <person name="Hammerbacher A."/>
            <person name="Kikkert J.R."/>
            <person name="Li Y."/>
            <person name="Li H."/>
            <person name="Li K."/>
            <person name="Li Q."/>
            <person name="Liu X."/>
            <person name="Ma X."/>
            <person name="Naidoo K."/>
            <person name="Pethybridge S.J."/>
            <person name="Sun J."/>
            <person name="Steenkamp E.T."/>
            <person name="van der Nest M.A."/>
            <person name="van Wyk S."/>
            <person name="Wingfield M.J."/>
            <person name="Xiong C."/>
            <person name="Yue Q."/>
            <person name="Zhang X."/>
        </authorList>
    </citation>
    <scope>NUCLEOTIDE SEQUENCE [LARGE SCALE GENOMIC DNA]</scope>
    <source>
        <strain evidence="8 9">BP6252</strain>
    </source>
</reference>
<feature type="transmembrane region" description="Helical" evidence="6">
    <location>
        <begin position="450"/>
        <end position="468"/>
    </location>
</feature>
<dbReference type="InterPro" id="IPR020846">
    <property type="entry name" value="MFS_dom"/>
</dbReference>
<feature type="transmembrane region" description="Helical" evidence="6">
    <location>
        <begin position="181"/>
        <end position="200"/>
    </location>
</feature>
<dbReference type="InterPro" id="IPR036259">
    <property type="entry name" value="MFS_trans_sf"/>
</dbReference>
<feature type="transmembrane region" description="Helical" evidence="6">
    <location>
        <begin position="514"/>
        <end position="538"/>
    </location>
</feature>
<feature type="transmembrane region" description="Helical" evidence="6">
    <location>
        <begin position="253"/>
        <end position="273"/>
    </location>
</feature>
<dbReference type="OrthoDB" id="10021397at2759"/>
<feature type="transmembrane region" description="Helical" evidence="6">
    <location>
        <begin position="149"/>
        <end position="174"/>
    </location>
</feature>
<accession>A0A3D8SHU0</accession>
<dbReference type="Gene3D" id="1.20.1250.20">
    <property type="entry name" value="MFS general substrate transporter like domains"/>
    <property type="match status" value="2"/>
</dbReference>
<name>A0A3D8SHU0_9HELO</name>
<sequence>MVNSDLNREWKRHTDESFEGSKLPDAEKADVNIQDLNSVETFNALPRTEYPQGLRLTLIMISLMLTVFLVSLDNTILATAIPKITGEFHGLDKVAWYSSAYFMTFGGFQSTWGKFYKYFPLKIYFMAAIAIFELGSLVCGVATGPTGLIVGRAIAGVGGAGIGSGAFTIIGFIAEPQKRPVLIGLTGAMYGIAAVLGPLLGGVFSDKVTWRWCFYINLPIGGLAVMIVLFFLRIPSEAKPVEASWKEKFLQMDFLGAAFVMCLIVSFILALEYGGQTKAWGSSVVVGLLVGSFVIFVAFVLWEIYQGERAMVVPRIFKKREVWVSCIFQFFFAGAYFVILFYLPIYFQGVFNVSPIGSGVRNLPFIILLTIAVILQGPVLNKVGYFTPIMAVGAALTAISCGLFYTLEVDTAVGKWVGYQIFCGFVIGMTFQTTLTVIQSSSTPEDMSSSTAMIFFFQMLGGAFLLSASQSAFNNTMIATLASTAPVVDPAIVLVTGATQIRTAFTSAQVPGVVAAYMAGLKVVFAVAVGATGFASLFSLCGSWKKLHSEVSKDTIVAAA</sequence>
<keyword evidence="2" id="KW-0813">Transport</keyword>
<evidence type="ECO:0000256" key="2">
    <source>
        <dbReference type="ARBA" id="ARBA00022448"/>
    </source>
</evidence>
<feature type="transmembrane region" description="Helical" evidence="6">
    <location>
        <begin position="363"/>
        <end position="380"/>
    </location>
</feature>
<evidence type="ECO:0000256" key="3">
    <source>
        <dbReference type="ARBA" id="ARBA00022692"/>
    </source>
</evidence>
<evidence type="ECO:0000259" key="7">
    <source>
        <dbReference type="PROSITE" id="PS50850"/>
    </source>
</evidence>
<dbReference type="PANTHER" id="PTHR23501">
    <property type="entry name" value="MAJOR FACILITATOR SUPERFAMILY"/>
    <property type="match status" value="1"/>
</dbReference>
<keyword evidence="3 6" id="KW-0812">Transmembrane</keyword>
<protein>
    <submittedName>
        <fullName evidence="8">Putative efflux pump antibiotic resistance protein</fullName>
    </submittedName>
</protein>
<evidence type="ECO:0000256" key="6">
    <source>
        <dbReference type="SAM" id="Phobius"/>
    </source>
</evidence>
<feature type="transmembrane region" description="Helical" evidence="6">
    <location>
        <begin position="279"/>
        <end position="302"/>
    </location>
</feature>
<feature type="transmembrane region" description="Helical" evidence="6">
    <location>
        <begin position="212"/>
        <end position="232"/>
    </location>
</feature>
<keyword evidence="4 6" id="KW-1133">Transmembrane helix</keyword>
<feature type="transmembrane region" description="Helical" evidence="6">
    <location>
        <begin position="124"/>
        <end position="143"/>
    </location>
</feature>
<dbReference type="AlphaFoldDB" id="A0A3D8SHU0"/>
<dbReference type="InterPro" id="IPR011701">
    <property type="entry name" value="MFS"/>
</dbReference>
<feature type="domain" description="Major facilitator superfamily (MFS) profile" evidence="7">
    <location>
        <begin position="59"/>
        <end position="560"/>
    </location>
</feature>
<feature type="transmembrane region" description="Helical" evidence="6">
    <location>
        <begin position="56"/>
        <end position="82"/>
    </location>
</feature>
<feature type="transmembrane region" description="Helical" evidence="6">
    <location>
        <begin position="385"/>
        <end position="405"/>
    </location>
</feature>
<organism evidence="8 9">
    <name type="scientific">Coleophoma cylindrospora</name>
    <dbReference type="NCBI Taxonomy" id="1849047"/>
    <lineage>
        <taxon>Eukaryota</taxon>
        <taxon>Fungi</taxon>
        <taxon>Dikarya</taxon>
        <taxon>Ascomycota</taxon>
        <taxon>Pezizomycotina</taxon>
        <taxon>Leotiomycetes</taxon>
        <taxon>Helotiales</taxon>
        <taxon>Dermateaceae</taxon>
        <taxon>Coleophoma</taxon>
    </lineage>
</organism>
<dbReference type="FunFam" id="1.20.1720.10:FF:000012">
    <property type="entry name" value="MFS toxin efflux pump (AflT)"/>
    <property type="match status" value="1"/>
</dbReference>
<dbReference type="CDD" id="cd17502">
    <property type="entry name" value="MFS_Azr1_MDR_like"/>
    <property type="match status" value="1"/>
</dbReference>
<dbReference type="PROSITE" id="PS50850">
    <property type="entry name" value="MFS"/>
    <property type="match status" value="1"/>
</dbReference>
<feature type="transmembrane region" description="Helical" evidence="6">
    <location>
        <begin position="417"/>
        <end position="438"/>
    </location>
</feature>
<feature type="transmembrane region" description="Helical" evidence="6">
    <location>
        <begin position="94"/>
        <end position="112"/>
    </location>
</feature>
<dbReference type="PANTHER" id="PTHR23501:SF177">
    <property type="entry name" value="MAJOR FACILITATOR SUPERFAMILY (MFS) PROFILE DOMAIN-CONTAINING PROTEIN-RELATED"/>
    <property type="match status" value="1"/>
</dbReference>
<evidence type="ECO:0000256" key="1">
    <source>
        <dbReference type="ARBA" id="ARBA00004141"/>
    </source>
</evidence>
<evidence type="ECO:0000313" key="9">
    <source>
        <dbReference type="Proteomes" id="UP000256645"/>
    </source>
</evidence>
<dbReference type="Proteomes" id="UP000256645">
    <property type="component" value="Unassembled WGS sequence"/>
</dbReference>
<dbReference type="GO" id="GO:0022857">
    <property type="term" value="F:transmembrane transporter activity"/>
    <property type="evidence" value="ECO:0007669"/>
    <property type="project" value="InterPro"/>
</dbReference>
<keyword evidence="9" id="KW-1185">Reference proteome</keyword>
<dbReference type="Pfam" id="PF07690">
    <property type="entry name" value="MFS_1"/>
    <property type="match status" value="1"/>
</dbReference>
<gene>
    <name evidence="8" type="ORF">BP6252_02918</name>
</gene>
<comment type="subcellular location">
    <subcellularLocation>
        <location evidence="1">Membrane</location>
        <topology evidence="1">Multi-pass membrane protein</topology>
    </subcellularLocation>
</comment>
<dbReference type="EMBL" id="PDLM01000002">
    <property type="protein sequence ID" value="RDW85328.1"/>
    <property type="molecule type" value="Genomic_DNA"/>
</dbReference>
<comment type="caution">
    <text evidence="8">The sequence shown here is derived from an EMBL/GenBank/DDBJ whole genome shotgun (WGS) entry which is preliminary data.</text>
</comment>
<feature type="transmembrane region" description="Helical" evidence="6">
    <location>
        <begin position="322"/>
        <end position="343"/>
    </location>
</feature>
<proteinExistence type="predicted"/>
<dbReference type="SUPFAM" id="SSF103473">
    <property type="entry name" value="MFS general substrate transporter"/>
    <property type="match status" value="1"/>
</dbReference>
<evidence type="ECO:0000256" key="5">
    <source>
        <dbReference type="ARBA" id="ARBA00023136"/>
    </source>
</evidence>
<keyword evidence="5 6" id="KW-0472">Membrane</keyword>
<dbReference type="GO" id="GO:0005886">
    <property type="term" value="C:plasma membrane"/>
    <property type="evidence" value="ECO:0007669"/>
    <property type="project" value="TreeGrafter"/>
</dbReference>
<evidence type="ECO:0000313" key="8">
    <source>
        <dbReference type="EMBL" id="RDW85328.1"/>
    </source>
</evidence>
<evidence type="ECO:0000256" key="4">
    <source>
        <dbReference type="ARBA" id="ARBA00022989"/>
    </source>
</evidence>